<dbReference type="AlphaFoldDB" id="A0A1C3E9U2"/>
<evidence type="ECO:0000256" key="1">
    <source>
        <dbReference type="SAM" id="MobiDB-lite"/>
    </source>
</evidence>
<dbReference type="Proteomes" id="UP000094828">
    <property type="component" value="Unassembled WGS sequence"/>
</dbReference>
<dbReference type="InterPro" id="IPR004564">
    <property type="entry name" value="OM_lipoprot_carrier_LolA-like"/>
</dbReference>
<dbReference type="CDD" id="cd16325">
    <property type="entry name" value="LolA"/>
    <property type="match status" value="1"/>
</dbReference>
<accession>A0A1C3E9U2</accession>
<gene>
    <name evidence="2" type="ORF">A6X21_06605</name>
</gene>
<comment type="caution">
    <text evidence="2">The sequence shown here is derived from an EMBL/GenBank/DDBJ whole genome shotgun (WGS) entry which is preliminary data.</text>
</comment>
<organism evidence="2 3">
    <name type="scientific">Planctopirus hydrillae</name>
    <dbReference type="NCBI Taxonomy" id="1841610"/>
    <lineage>
        <taxon>Bacteria</taxon>
        <taxon>Pseudomonadati</taxon>
        <taxon>Planctomycetota</taxon>
        <taxon>Planctomycetia</taxon>
        <taxon>Planctomycetales</taxon>
        <taxon>Planctomycetaceae</taxon>
        <taxon>Planctopirus</taxon>
    </lineage>
</organism>
<dbReference type="STRING" id="1841610.A6X21_06605"/>
<keyword evidence="3" id="KW-1185">Reference proteome</keyword>
<evidence type="ECO:0000313" key="3">
    <source>
        <dbReference type="Proteomes" id="UP000094828"/>
    </source>
</evidence>
<evidence type="ECO:0008006" key="4">
    <source>
        <dbReference type="Google" id="ProtNLM"/>
    </source>
</evidence>
<reference evidence="2 3" key="1">
    <citation type="submission" date="2016-05" db="EMBL/GenBank/DDBJ databases">
        <title>Genomic and physiological characterization of Planctopirus sp. isolated from fresh water lake.</title>
        <authorList>
            <person name="Subhash Y."/>
            <person name="Ramana C."/>
        </authorList>
    </citation>
    <scope>NUCLEOTIDE SEQUENCE [LARGE SCALE GENOMIC DNA]</scope>
    <source>
        <strain evidence="2 3">JC280</strain>
    </source>
</reference>
<name>A0A1C3E9U2_9PLAN</name>
<evidence type="ECO:0000313" key="2">
    <source>
        <dbReference type="EMBL" id="ODA30003.1"/>
    </source>
</evidence>
<sequence>MDSVNFLPGYGRIRAPMNAPKKWSAKFLGLALAAALPGMMHLSGSGIREATAQVPPAPAGEVRLQRPAPNPMVVEELPEDLLKIMQDWEYNSARIQTLTGKHSRIVYNVVFETERRSTGQFFYEQPDQGRIDMKGVEPTRDAVSRRIGASGKPFRIEADKQERWICTGQEVLQINDTEKTYEIYPLPPNMQGQNIINGPLPFLFGMKVDEARRRFSLTLLAANDKLAKIEVIPRLQMDANNYKRAEIMLDLKSFLPSAVKLIDPAGTLETVYVFSDLQPNQAGIRAAMANLWGRDPFKPALNGYKMVQVAPKVDAELVPAGNQQPAPSGNAPRQSSNMAPPRN</sequence>
<proteinExistence type="predicted"/>
<dbReference type="EMBL" id="LYDR01000116">
    <property type="protein sequence ID" value="ODA30003.1"/>
    <property type="molecule type" value="Genomic_DNA"/>
</dbReference>
<protein>
    <recommendedName>
        <fullName evidence="4">TIGR03009 domain-containing protein</fullName>
    </recommendedName>
</protein>
<dbReference type="Gene3D" id="2.50.20.10">
    <property type="entry name" value="Lipoprotein localisation LolA/LolB/LppX"/>
    <property type="match status" value="1"/>
</dbReference>
<feature type="compositionally biased region" description="Polar residues" evidence="1">
    <location>
        <begin position="321"/>
        <end position="343"/>
    </location>
</feature>
<feature type="region of interest" description="Disordered" evidence="1">
    <location>
        <begin position="318"/>
        <end position="343"/>
    </location>
</feature>